<evidence type="ECO:0000313" key="1">
    <source>
        <dbReference type="EMBL" id="OGH00537.1"/>
    </source>
</evidence>
<reference evidence="1 2" key="1">
    <citation type="journal article" date="2016" name="Nat. Commun.">
        <title>Thousands of microbial genomes shed light on interconnected biogeochemical processes in an aquifer system.</title>
        <authorList>
            <person name="Anantharaman K."/>
            <person name="Brown C.T."/>
            <person name="Hug L.A."/>
            <person name="Sharon I."/>
            <person name="Castelle C.J."/>
            <person name="Probst A.J."/>
            <person name="Thomas B.C."/>
            <person name="Singh A."/>
            <person name="Wilkins M.J."/>
            <person name="Karaoz U."/>
            <person name="Brodie E.L."/>
            <person name="Williams K.H."/>
            <person name="Hubbard S.S."/>
            <person name="Banfield J.F."/>
        </authorList>
    </citation>
    <scope>NUCLEOTIDE SEQUENCE [LARGE SCALE GENOMIC DNA]</scope>
</reference>
<protein>
    <recommendedName>
        <fullName evidence="3">Response regulatory domain-containing protein</fullName>
    </recommendedName>
</protein>
<dbReference type="InterPro" id="IPR011006">
    <property type="entry name" value="CheY-like_superfamily"/>
</dbReference>
<sequence>MLAKVNLRWGSALIGLIAPPKKKPLAPALGGIEAGQRLRLLSIPPSWIVSLSAYTEGDLKLRFPELCFDGFLNKPLESERLLFLLRRLPGLGTEAPEA</sequence>
<dbReference type="EMBL" id="MFNF01000045">
    <property type="protein sequence ID" value="OGH00537.1"/>
    <property type="molecule type" value="Genomic_DNA"/>
</dbReference>
<evidence type="ECO:0008006" key="3">
    <source>
        <dbReference type="Google" id="ProtNLM"/>
    </source>
</evidence>
<dbReference type="Gene3D" id="3.40.50.2300">
    <property type="match status" value="1"/>
</dbReference>
<organism evidence="1 2">
    <name type="scientific">Candidatus Lambdaproteobacteria bacterium RIFOXYD2_FULL_56_26</name>
    <dbReference type="NCBI Taxonomy" id="1817773"/>
    <lineage>
        <taxon>Bacteria</taxon>
        <taxon>Pseudomonadati</taxon>
        <taxon>Pseudomonadota</taxon>
        <taxon>Candidatus Lambdaproteobacteria</taxon>
    </lineage>
</organism>
<gene>
    <name evidence="1" type="ORF">A2557_10405</name>
</gene>
<accession>A0A1F6GQU7</accession>
<dbReference type="AlphaFoldDB" id="A0A1F6GQU7"/>
<proteinExistence type="predicted"/>
<comment type="caution">
    <text evidence="1">The sequence shown here is derived from an EMBL/GenBank/DDBJ whole genome shotgun (WGS) entry which is preliminary data.</text>
</comment>
<dbReference type="Proteomes" id="UP000177583">
    <property type="component" value="Unassembled WGS sequence"/>
</dbReference>
<evidence type="ECO:0000313" key="2">
    <source>
        <dbReference type="Proteomes" id="UP000177583"/>
    </source>
</evidence>
<dbReference type="SUPFAM" id="SSF52172">
    <property type="entry name" value="CheY-like"/>
    <property type="match status" value="1"/>
</dbReference>
<name>A0A1F6GQU7_9PROT</name>